<proteinExistence type="predicted"/>
<accession>A0A3M7QJ89</accession>
<gene>
    <name evidence="1" type="ORF">BpHYR1_029052</name>
</gene>
<keyword evidence="2" id="KW-1185">Reference proteome</keyword>
<dbReference type="EMBL" id="REGN01005982">
    <property type="protein sequence ID" value="RNA11333.1"/>
    <property type="molecule type" value="Genomic_DNA"/>
</dbReference>
<dbReference type="AlphaFoldDB" id="A0A3M7QJ89"/>
<evidence type="ECO:0000313" key="2">
    <source>
        <dbReference type="Proteomes" id="UP000276133"/>
    </source>
</evidence>
<evidence type="ECO:0000313" key="1">
    <source>
        <dbReference type="EMBL" id="RNA11333.1"/>
    </source>
</evidence>
<dbReference type="Proteomes" id="UP000276133">
    <property type="component" value="Unassembled WGS sequence"/>
</dbReference>
<sequence>MKRLKKIKHKANYHLKHFLIIDTIKKIQGRGRIPYLGSSVQQKGQGYFSAKNRDIYIYS</sequence>
<reference evidence="1 2" key="1">
    <citation type="journal article" date="2018" name="Sci. Rep.">
        <title>Genomic signatures of local adaptation to the degree of environmental predictability in rotifers.</title>
        <authorList>
            <person name="Franch-Gras L."/>
            <person name="Hahn C."/>
            <person name="Garcia-Roger E.M."/>
            <person name="Carmona M.J."/>
            <person name="Serra M."/>
            <person name="Gomez A."/>
        </authorList>
    </citation>
    <scope>NUCLEOTIDE SEQUENCE [LARGE SCALE GENOMIC DNA]</scope>
    <source>
        <strain evidence="1">HYR1</strain>
    </source>
</reference>
<comment type="caution">
    <text evidence="1">The sequence shown here is derived from an EMBL/GenBank/DDBJ whole genome shotgun (WGS) entry which is preliminary data.</text>
</comment>
<name>A0A3M7QJ89_BRAPC</name>
<organism evidence="1 2">
    <name type="scientific">Brachionus plicatilis</name>
    <name type="common">Marine rotifer</name>
    <name type="synonym">Brachionus muelleri</name>
    <dbReference type="NCBI Taxonomy" id="10195"/>
    <lineage>
        <taxon>Eukaryota</taxon>
        <taxon>Metazoa</taxon>
        <taxon>Spiralia</taxon>
        <taxon>Gnathifera</taxon>
        <taxon>Rotifera</taxon>
        <taxon>Eurotatoria</taxon>
        <taxon>Monogononta</taxon>
        <taxon>Pseudotrocha</taxon>
        <taxon>Ploima</taxon>
        <taxon>Brachionidae</taxon>
        <taxon>Brachionus</taxon>
    </lineage>
</organism>
<protein>
    <submittedName>
        <fullName evidence="1">Uncharacterized protein</fullName>
    </submittedName>
</protein>